<dbReference type="RefSeq" id="WP_284921886.1">
    <property type="nucleotide sequence ID" value="NZ_CP126980.1"/>
</dbReference>
<evidence type="ECO:0000313" key="2">
    <source>
        <dbReference type="Proteomes" id="UP001240150"/>
    </source>
</evidence>
<organism evidence="1 2">
    <name type="scientific">Actinoplanes oblitus</name>
    <dbReference type="NCBI Taxonomy" id="3040509"/>
    <lineage>
        <taxon>Bacteria</taxon>
        <taxon>Bacillati</taxon>
        <taxon>Actinomycetota</taxon>
        <taxon>Actinomycetes</taxon>
        <taxon>Micromonosporales</taxon>
        <taxon>Micromonosporaceae</taxon>
        <taxon>Actinoplanes</taxon>
    </lineage>
</organism>
<dbReference type="Proteomes" id="UP001240150">
    <property type="component" value="Chromosome"/>
</dbReference>
<sequence>MSDSDRLWKLEGFPEHVGPASGEVQRAYELWKDRCQVNPQSAGRQLESGDRYTALIPGGRYVDDAFGEQQLICDYEIKPGSWGTPGEVMYLDCGFVGAADQPD</sequence>
<accession>A0ABY8WTN0</accession>
<reference evidence="1 2" key="1">
    <citation type="submission" date="2023-06" db="EMBL/GenBank/DDBJ databases">
        <authorList>
            <person name="Yushchuk O."/>
            <person name="Binda E."/>
            <person name="Ruckert-Reed C."/>
            <person name="Fedorenko V."/>
            <person name="Kalinowski J."/>
            <person name="Marinelli F."/>
        </authorList>
    </citation>
    <scope>NUCLEOTIDE SEQUENCE [LARGE SCALE GENOMIC DNA]</scope>
    <source>
        <strain evidence="1 2">NRRL 3884</strain>
    </source>
</reference>
<gene>
    <name evidence="1" type="ORF">ACTOB_004067</name>
</gene>
<evidence type="ECO:0000313" key="1">
    <source>
        <dbReference type="EMBL" id="WIN00367.1"/>
    </source>
</evidence>
<dbReference type="EMBL" id="CP126980">
    <property type="protein sequence ID" value="WIN00367.1"/>
    <property type="molecule type" value="Genomic_DNA"/>
</dbReference>
<proteinExistence type="predicted"/>
<name>A0ABY8WTN0_9ACTN</name>
<protein>
    <submittedName>
        <fullName evidence="1">Uncharacterized protein</fullName>
    </submittedName>
</protein>
<keyword evidence="2" id="KW-1185">Reference proteome</keyword>